<dbReference type="SUPFAM" id="SSF54001">
    <property type="entry name" value="Cysteine proteinases"/>
    <property type="match status" value="1"/>
</dbReference>
<dbReference type="EMBL" id="MNQU01000060">
    <property type="protein sequence ID" value="OKZ38652.1"/>
    <property type="molecule type" value="Genomic_DNA"/>
</dbReference>
<reference evidence="4" key="4">
    <citation type="submission" date="2022-10" db="EMBL/GenBank/DDBJ databases">
        <title>Human gut microbiome strain richness.</title>
        <authorList>
            <person name="Chen-Liaw A."/>
        </authorList>
    </citation>
    <scope>NUCLEOTIDE SEQUENCE</scope>
    <source>
        <strain evidence="6">1001713st2_A4_1001713B170214_170313</strain>
        <strain evidence="4">A1_m1001262Bd0_191120</strain>
        <strain evidence="5">BSD2780061687st1_G10_BSD2780061687b_171204</strain>
    </source>
</reference>
<dbReference type="PATRIC" id="fig|820.27.peg.3760"/>
<accession>A0A139JWW2</accession>
<dbReference type="Proteomes" id="UP000260844">
    <property type="component" value="Unassembled WGS sequence"/>
</dbReference>
<dbReference type="RefSeq" id="WP_057098063.1">
    <property type="nucleotide sequence ID" value="NZ_CACRTC010000024.1"/>
</dbReference>
<feature type="signal peptide" evidence="1">
    <location>
        <begin position="1"/>
        <end position="23"/>
    </location>
</feature>
<evidence type="ECO:0000313" key="7">
    <source>
        <dbReference type="EMBL" id="OKZ38652.1"/>
    </source>
</evidence>
<evidence type="ECO:0000313" key="9">
    <source>
        <dbReference type="Proteomes" id="UP000186549"/>
    </source>
</evidence>
<evidence type="ECO:0000313" key="12">
    <source>
        <dbReference type="Proteomes" id="UP000462376"/>
    </source>
</evidence>
<evidence type="ECO:0000313" key="6">
    <source>
        <dbReference type="EMBL" id="MDC1880373.1"/>
    </source>
</evidence>
<dbReference type="EMBL" id="JAQNSG010000008">
    <property type="protein sequence ID" value="MDC1880373.1"/>
    <property type="molecule type" value="Genomic_DNA"/>
</dbReference>
<keyword evidence="7" id="KW-0858">Xylan degradation</keyword>
<dbReference type="Proteomes" id="UP001218502">
    <property type="component" value="Unassembled WGS sequence"/>
</dbReference>
<proteinExistence type="predicted"/>
<dbReference type="EMBL" id="JAQNSB010000018">
    <property type="protein sequence ID" value="MDC1855584.1"/>
    <property type="molecule type" value="Genomic_DNA"/>
</dbReference>
<dbReference type="Proteomes" id="UP001214113">
    <property type="component" value="Unassembled WGS sequence"/>
</dbReference>
<dbReference type="InterPro" id="IPR010846">
    <property type="entry name" value="AmiA-like"/>
</dbReference>
<dbReference type="EMBL" id="WCUV01000007">
    <property type="protein sequence ID" value="KAB4091581.1"/>
    <property type="molecule type" value="Genomic_DNA"/>
</dbReference>
<keyword evidence="7" id="KW-0119">Carbohydrate metabolism</keyword>
<evidence type="ECO:0000313" key="10">
    <source>
        <dbReference type="Proteomes" id="UP000260844"/>
    </source>
</evidence>
<reference evidence="8 10" key="2">
    <citation type="submission" date="2018-08" db="EMBL/GenBank/DDBJ databases">
        <title>A genome reference for cultivated species of the human gut microbiota.</title>
        <authorList>
            <person name="Zou Y."/>
            <person name="Xue W."/>
            <person name="Luo G."/>
        </authorList>
    </citation>
    <scope>NUCLEOTIDE SEQUENCE [LARGE SCALE GENOMIC DNA]</scope>
    <source>
        <strain evidence="8 10">TM04-30</strain>
    </source>
</reference>
<gene>
    <name evidence="7" type="ORF">BHV79_03715</name>
    <name evidence="8" type="ORF">DXD40_16915</name>
    <name evidence="3" type="ORF">GAP47_20250</name>
    <name evidence="2" type="ORF">GAQ56_10260</name>
    <name evidence="4" type="ORF">POY80_12490</name>
    <name evidence="5" type="ORF">POZ22_12425</name>
    <name evidence="6" type="ORF">POZ24_10075</name>
</gene>
<comment type="caution">
    <text evidence="7">The sequence shown here is derived from an EMBL/GenBank/DDBJ whole genome shotgun (WGS) entry which is preliminary data.</text>
</comment>
<name>A0A139JWW2_BACUN</name>
<evidence type="ECO:0000313" key="3">
    <source>
        <dbReference type="EMBL" id="KAB4229666.1"/>
    </source>
</evidence>
<organism evidence="7 9">
    <name type="scientific">Bacteroides uniformis</name>
    <dbReference type="NCBI Taxonomy" id="820"/>
    <lineage>
        <taxon>Bacteria</taxon>
        <taxon>Pseudomonadati</taxon>
        <taxon>Bacteroidota</taxon>
        <taxon>Bacteroidia</taxon>
        <taxon>Bacteroidales</taxon>
        <taxon>Bacteroidaceae</taxon>
        <taxon>Bacteroides</taxon>
    </lineage>
</organism>
<protein>
    <submittedName>
        <fullName evidence="2">DUF1460 domain-containing protein</fullName>
    </submittedName>
    <submittedName>
        <fullName evidence="7">Xylanase</fullName>
    </submittedName>
</protein>
<dbReference type="OrthoDB" id="1409585at2"/>
<evidence type="ECO:0000313" key="11">
    <source>
        <dbReference type="Proteomes" id="UP000432488"/>
    </source>
</evidence>
<dbReference type="Proteomes" id="UP001213309">
    <property type="component" value="Unassembled WGS sequence"/>
</dbReference>
<feature type="chain" id="PRO_5014530683" evidence="1">
    <location>
        <begin position="24"/>
        <end position="262"/>
    </location>
</feature>
<evidence type="ECO:0000313" key="4">
    <source>
        <dbReference type="EMBL" id="MDC1753261.1"/>
    </source>
</evidence>
<evidence type="ECO:0000313" key="2">
    <source>
        <dbReference type="EMBL" id="KAB4091581.1"/>
    </source>
</evidence>
<reference evidence="7 9" key="1">
    <citation type="journal article" date="2016" name="Nat. Biotechnol.">
        <title>Measurement of bacterial replication rates in microbial communities.</title>
        <authorList>
            <person name="Brown C.T."/>
            <person name="Olm M.R."/>
            <person name="Thomas B.C."/>
            <person name="Banfield J.F."/>
        </authorList>
    </citation>
    <scope>NUCLEOTIDE SEQUENCE [LARGE SCALE GENOMIC DNA]</scope>
    <source>
        <strain evidence="7">45_41</strain>
    </source>
</reference>
<keyword evidence="7" id="KW-0378">Hydrolase</keyword>
<dbReference type="Pfam" id="PF07313">
    <property type="entry name" value="AmiA-like"/>
    <property type="match status" value="1"/>
</dbReference>
<dbReference type="STRING" id="820.ERS852554_00664"/>
<keyword evidence="1" id="KW-0732">Signal</keyword>
<keyword evidence="7" id="KW-0624">Polysaccharide degradation</keyword>
<dbReference type="Gene3D" id="1.10.3670.10">
    <property type="entry name" value="Putative xylanase like domain"/>
    <property type="match status" value="1"/>
</dbReference>
<dbReference type="InterPro" id="IPR038765">
    <property type="entry name" value="Papain-like_cys_pep_sf"/>
</dbReference>
<evidence type="ECO:0000313" key="8">
    <source>
        <dbReference type="EMBL" id="RGJ90332.1"/>
    </source>
</evidence>
<dbReference type="AlphaFoldDB" id="A0A139JWW2"/>
<dbReference type="EMBL" id="WCTL01000030">
    <property type="protein sequence ID" value="KAB4229666.1"/>
    <property type="molecule type" value="Genomic_DNA"/>
</dbReference>
<dbReference type="Proteomes" id="UP000432488">
    <property type="component" value="Unassembled WGS sequence"/>
</dbReference>
<dbReference type="EMBL" id="JAQNQY010000012">
    <property type="protein sequence ID" value="MDC1753261.1"/>
    <property type="molecule type" value="Genomic_DNA"/>
</dbReference>
<evidence type="ECO:0000256" key="1">
    <source>
        <dbReference type="SAM" id="SignalP"/>
    </source>
</evidence>
<dbReference type="EMBL" id="QSPV01000019">
    <property type="protein sequence ID" value="RGJ90332.1"/>
    <property type="molecule type" value="Genomic_DNA"/>
</dbReference>
<dbReference type="Proteomes" id="UP000186549">
    <property type="component" value="Unassembled WGS sequence"/>
</dbReference>
<dbReference type="GO" id="GO:0045493">
    <property type="term" value="P:xylan catabolic process"/>
    <property type="evidence" value="ECO:0007669"/>
    <property type="project" value="UniProtKB-KW"/>
</dbReference>
<evidence type="ECO:0000313" key="5">
    <source>
        <dbReference type="EMBL" id="MDC1855584.1"/>
    </source>
</evidence>
<dbReference type="Proteomes" id="UP000462376">
    <property type="component" value="Unassembled WGS sequence"/>
</dbReference>
<reference evidence="11 12" key="3">
    <citation type="journal article" date="2019" name="Nat. Med.">
        <title>A library of human gut bacterial isolates paired with longitudinal multiomics data enables mechanistic microbiome research.</title>
        <authorList>
            <person name="Poyet M."/>
            <person name="Groussin M."/>
            <person name="Gibbons S.M."/>
            <person name="Avila-Pacheco J."/>
            <person name="Jiang X."/>
            <person name="Kearney S.M."/>
            <person name="Perrotta A.R."/>
            <person name="Berdy B."/>
            <person name="Zhao S."/>
            <person name="Lieberman T.D."/>
            <person name="Swanson P.K."/>
            <person name="Smith M."/>
            <person name="Roesemann S."/>
            <person name="Alexander J.E."/>
            <person name="Rich S.A."/>
            <person name="Livny J."/>
            <person name="Vlamakis H."/>
            <person name="Clish C."/>
            <person name="Bullock K."/>
            <person name="Deik A."/>
            <person name="Scott J."/>
            <person name="Pierce K.A."/>
            <person name="Xavier R.J."/>
            <person name="Alm E.J."/>
        </authorList>
    </citation>
    <scope>NUCLEOTIDE SEQUENCE [LARGE SCALE GENOMIC DNA]</scope>
    <source>
        <strain evidence="2 11">BIOML-A42</strain>
        <strain evidence="3 12">BIOML-A5</strain>
    </source>
</reference>
<dbReference type="GO" id="GO:0016798">
    <property type="term" value="F:hydrolase activity, acting on glycosyl bonds"/>
    <property type="evidence" value="ECO:0007669"/>
    <property type="project" value="UniProtKB-KW"/>
</dbReference>
<sequence>MKTMTKFMFSALCAAAMVTSVSAQGGKDMLSNGIKYLDVPYVAHTLEADGPEELVINCDEVDCTTLVEYVLAETLTPKLADGDISESAFADNLQKIRYRDGKIDGYTSRLHYIADWINNGVRNGFLQDVTGAMSPDTERLSISYMSSHPQLYKQLANSPENIAKMKKIEQSLSGKEIHYLPKAKLPADGLPWIKDGDIIAITTNTPGLDVAHMGIAFYADGKLLLVHASSTDKKVVVSKVPLSQMLKDNNKWTGIRVLRMKK</sequence>
<keyword evidence="7" id="KW-0326">Glycosidase</keyword>
<dbReference type="Gene3D" id="2.30.260.10">
    <property type="entry name" value="putative xylanase like domain"/>
    <property type="match status" value="1"/>
</dbReference>